<comment type="caution">
    <text evidence="1">The sequence shown here is derived from an EMBL/GenBank/DDBJ whole genome shotgun (WGS) entry which is preliminary data.</text>
</comment>
<name>A0A8J2LN49_9BILA</name>
<feature type="non-terminal residue" evidence="1">
    <location>
        <position position="108"/>
    </location>
</feature>
<accession>A0A8J2LN49</accession>
<dbReference type="Proteomes" id="UP000746747">
    <property type="component" value="Unassembled WGS sequence"/>
</dbReference>
<keyword evidence="2" id="KW-1185">Reference proteome</keyword>
<reference evidence="1" key="1">
    <citation type="submission" date="2021-09" db="EMBL/GenBank/DDBJ databases">
        <authorList>
            <consortium name="Pathogen Informatics"/>
        </authorList>
    </citation>
    <scope>NUCLEOTIDE SEQUENCE</scope>
</reference>
<dbReference type="AlphaFoldDB" id="A0A8J2LN49"/>
<gene>
    <name evidence="1" type="ORF">CJOHNSTONI_LOCUS1597</name>
</gene>
<proteinExistence type="predicted"/>
<organism evidence="1 2">
    <name type="scientific">Cercopithifilaria johnstoni</name>
    <dbReference type="NCBI Taxonomy" id="2874296"/>
    <lineage>
        <taxon>Eukaryota</taxon>
        <taxon>Metazoa</taxon>
        <taxon>Ecdysozoa</taxon>
        <taxon>Nematoda</taxon>
        <taxon>Chromadorea</taxon>
        <taxon>Rhabditida</taxon>
        <taxon>Spirurina</taxon>
        <taxon>Spiruromorpha</taxon>
        <taxon>Filarioidea</taxon>
        <taxon>Onchocercidae</taxon>
        <taxon>Cercopithifilaria</taxon>
    </lineage>
</organism>
<sequence>MFLAEILTPTTEVEQSEISNIVSEAEGEEESNLYTTAVTTVVSEIRQVISRNSHMKKVTKEFGEFEDPEVHNTDNVEDVIEHDDMEDVVEHNNMKSVVGRDNVKNITA</sequence>
<protein>
    <submittedName>
        <fullName evidence="1">Uncharacterized protein</fullName>
    </submittedName>
</protein>
<evidence type="ECO:0000313" key="2">
    <source>
        <dbReference type="Proteomes" id="UP000746747"/>
    </source>
</evidence>
<dbReference type="EMBL" id="CAKAEH010000492">
    <property type="protein sequence ID" value="CAG9531176.1"/>
    <property type="molecule type" value="Genomic_DNA"/>
</dbReference>
<evidence type="ECO:0000313" key="1">
    <source>
        <dbReference type="EMBL" id="CAG9531176.1"/>
    </source>
</evidence>